<accession>A0A549T115</accession>
<feature type="region of interest" description="Disordered" evidence="1">
    <location>
        <begin position="120"/>
        <end position="152"/>
    </location>
</feature>
<dbReference type="Gene3D" id="3.90.580.10">
    <property type="entry name" value="Zinc finger, CHC2-type domain"/>
    <property type="match status" value="1"/>
</dbReference>
<keyword evidence="4" id="KW-1185">Reference proteome</keyword>
<dbReference type="GO" id="GO:0006260">
    <property type="term" value="P:DNA replication"/>
    <property type="evidence" value="ECO:0007669"/>
    <property type="project" value="InterPro"/>
</dbReference>
<proteinExistence type="predicted"/>
<dbReference type="SUPFAM" id="SSF57783">
    <property type="entry name" value="Zinc beta-ribbon"/>
    <property type="match status" value="1"/>
</dbReference>
<sequence>MYLHISLACIPSLREGYVSDAVKEFVARARGVSLGAVADRLEIPQPPKGKPDYEGPCPRCGGTDRFAVNRGKSKWLCRGCGTGGRDAIGLAAHVLHLDMRTRSGFLEACAAVLDEDVPAGGERETDEERAARKKRIAEAEDRAARNRKAQEEQGNIFREKEIQKARGFWFYAVDCRKSGDDARRGRIQVRDYLRARTGYTVPDAIFANLRVRLACGYYFGEDDLGRPCEIYSGPAIIAPIVDPADQVIGCHMTWTDLGNRKGKSRPVLWGLTKEGVKAGKPPLHEGGRLRPPSTADIEAGFYARLKTKKMRGRKTGGLIPLLGEPEAARWLGGEGYENVLAIAGTEGFRKDTFYFSAGDLGNLAGPADPDSAFLHPTLKKQAANGQWRRIRIAGPVPRKDLKPDEALQVPGHVRELLMVADGDSEPVWTASAMARAQARLSRPDLDITSLWPPEGQDFSGAISAAIAGDDSE</sequence>
<feature type="domain" description="DNA primase/helicase Gp4 N-terminal Bacteriophage T7-like" evidence="2">
    <location>
        <begin position="53"/>
        <end position="83"/>
    </location>
</feature>
<dbReference type="GO" id="GO:0008270">
    <property type="term" value="F:zinc ion binding"/>
    <property type="evidence" value="ECO:0007669"/>
    <property type="project" value="InterPro"/>
</dbReference>
<evidence type="ECO:0000256" key="1">
    <source>
        <dbReference type="SAM" id="MobiDB-lite"/>
    </source>
</evidence>
<comment type="caution">
    <text evidence="3">The sequence shown here is derived from an EMBL/GenBank/DDBJ whole genome shotgun (WGS) entry which is preliminary data.</text>
</comment>
<dbReference type="EMBL" id="VJMG01000065">
    <property type="protein sequence ID" value="TRL35508.1"/>
    <property type="molecule type" value="Genomic_DNA"/>
</dbReference>
<evidence type="ECO:0000259" key="2">
    <source>
        <dbReference type="Pfam" id="PF08273"/>
    </source>
</evidence>
<dbReference type="Proteomes" id="UP000316801">
    <property type="component" value="Unassembled WGS sequence"/>
</dbReference>
<dbReference type="AlphaFoldDB" id="A0A549T115"/>
<evidence type="ECO:0000313" key="4">
    <source>
        <dbReference type="Proteomes" id="UP000316801"/>
    </source>
</evidence>
<protein>
    <submittedName>
        <fullName evidence="3">P4 alpha zinc-binding domain-containing protein</fullName>
    </submittedName>
</protein>
<reference evidence="3 4" key="1">
    <citation type="submission" date="2019-07" db="EMBL/GenBank/DDBJ databases">
        <title>Ln-dependent methylotrophs.</title>
        <authorList>
            <person name="Tani A."/>
        </authorList>
    </citation>
    <scope>NUCLEOTIDE SEQUENCE [LARGE SCALE GENOMIC DNA]</scope>
    <source>
        <strain evidence="3 4">SM12</strain>
    </source>
</reference>
<dbReference type="InterPro" id="IPR013237">
    <property type="entry name" value="Phage_T7_Gp4_N"/>
</dbReference>
<feature type="compositionally biased region" description="Basic and acidic residues" evidence="1">
    <location>
        <begin position="121"/>
        <end position="152"/>
    </location>
</feature>
<organism evidence="3 4">
    <name type="scientific">Rhizobium straminoryzae</name>
    <dbReference type="NCBI Taxonomy" id="1387186"/>
    <lineage>
        <taxon>Bacteria</taxon>
        <taxon>Pseudomonadati</taxon>
        <taxon>Pseudomonadota</taxon>
        <taxon>Alphaproteobacteria</taxon>
        <taxon>Hyphomicrobiales</taxon>
        <taxon>Rhizobiaceae</taxon>
        <taxon>Rhizobium/Agrobacterium group</taxon>
        <taxon>Rhizobium</taxon>
    </lineage>
</organism>
<evidence type="ECO:0000313" key="3">
    <source>
        <dbReference type="EMBL" id="TRL35508.1"/>
    </source>
</evidence>
<dbReference type="GO" id="GO:0003677">
    <property type="term" value="F:DNA binding"/>
    <property type="evidence" value="ECO:0007669"/>
    <property type="project" value="InterPro"/>
</dbReference>
<dbReference type="InterPro" id="IPR036977">
    <property type="entry name" value="DNA_primase_Znf_CHC2"/>
</dbReference>
<dbReference type="GO" id="GO:0004386">
    <property type="term" value="F:helicase activity"/>
    <property type="evidence" value="ECO:0007669"/>
    <property type="project" value="InterPro"/>
</dbReference>
<gene>
    <name evidence="3" type="ORF">FNA46_20125</name>
</gene>
<dbReference type="Pfam" id="PF08273">
    <property type="entry name" value="Zn_Ribbon_Prim"/>
    <property type="match status" value="1"/>
</dbReference>
<name>A0A549T115_9HYPH</name>